<accession>A0A494RIG0</accession>
<comment type="similarity">
    <text evidence="2">Belongs to the CPA3 antiporters (TC 2.A.63) subunit E family.</text>
</comment>
<dbReference type="RefSeq" id="WP_121481972.1">
    <property type="nucleotide sequence ID" value="NZ_CP032707.1"/>
</dbReference>
<organism evidence="8 9">
    <name type="scientific">Brevundimonas naejangsanensis</name>
    <dbReference type="NCBI Taxonomy" id="588932"/>
    <lineage>
        <taxon>Bacteria</taxon>
        <taxon>Pseudomonadati</taxon>
        <taxon>Pseudomonadota</taxon>
        <taxon>Alphaproteobacteria</taxon>
        <taxon>Caulobacterales</taxon>
        <taxon>Caulobacteraceae</taxon>
        <taxon>Brevundimonas</taxon>
    </lineage>
</organism>
<dbReference type="InterPro" id="IPR002758">
    <property type="entry name" value="Cation_antiport_E"/>
</dbReference>
<dbReference type="Pfam" id="PF01899">
    <property type="entry name" value="MNHE"/>
    <property type="match status" value="1"/>
</dbReference>
<proteinExistence type="inferred from homology"/>
<gene>
    <name evidence="8" type="ORF">D8I30_06235</name>
</gene>
<evidence type="ECO:0000313" key="9">
    <source>
        <dbReference type="Proteomes" id="UP000276984"/>
    </source>
</evidence>
<dbReference type="Proteomes" id="UP000276984">
    <property type="component" value="Chromosome"/>
</dbReference>
<dbReference type="OrthoDB" id="9807187at2"/>
<dbReference type="PANTHER" id="PTHR34584">
    <property type="entry name" value="NA(+)/H(+) ANTIPORTER SUBUNIT E1"/>
    <property type="match status" value="1"/>
</dbReference>
<evidence type="ECO:0000256" key="1">
    <source>
        <dbReference type="ARBA" id="ARBA00004651"/>
    </source>
</evidence>
<keyword evidence="7" id="KW-0732">Signal</keyword>
<reference evidence="8 9" key="1">
    <citation type="submission" date="2018-10" db="EMBL/GenBank/DDBJ databases">
        <title>Complete genome sequence of Brevundimonas naejangsanensis BRV3.</title>
        <authorList>
            <person name="Berrios L."/>
            <person name="Ely B."/>
        </authorList>
    </citation>
    <scope>NUCLEOTIDE SEQUENCE [LARGE SCALE GENOMIC DNA]</scope>
    <source>
        <strain evidence="8 9">BRV3</strain>
    </source>
</reference>
<dbReference type="GO" id="GO:0008324">
    <property type="term" value="F:monoatomic cation transmembrane transporter activity"/>
    <property type="evidence" value="ECO:0007669"/>
    <property type="project" value="InterPro"/>
</dbReference>
<keyword evidence="6" id="KW-0472">Membrane</keyword>
<evidence type="ECO:0000256" key="6">
    <source>
        <dbReference type="ARBA" id="ARBA00023136"/>
    </source>
</evidence>
<comment type="subcellular location">
    <subcellularLocation>
        <location evidence="1">Cell membrane</location>
        <topology evidence="1">Multi-pass membrane protein</topology>
    </subcellularLocation>
</comment>
<dbReference type="PANTHER" id="PTHR34584:SF1">
    <property type="entry name" value="NA(+)_H(+) ANTIPORTER SUBUNIT E1"/>
    <property type="match status" value="1"/>
</dbReference>
<protein>
    <submittedName>
        <fullName evidence="8">Na+/H+ antiporter subunit E</fullName>
    </submittedName>
</protein>
<dbReference type="NCBIfam" id="NF006520">
    <property type="entry name" value="PRK08965.1-4"/>
    <property type="match status" value="1"/>
</dbReference>
<keyword evidence="3" id="KW-1003">Cell membrane</keyword>
<keyword evidence="5" id="KW-1133">Transmembrane helix</keyword>
<evidence type="ECO:0000256" key="3">
    <source>
        <dbReference type="ARBA" id="ARBA00022475"/>
    </source>
</evidence>
<keyword evidence="9" id="KW-1185">Reference proteome</keyword>
<dbReference type="AlphaFoldDB" id="A0A494RIG0"/>
<keyword evidence="4" id="KW-0812">Transmembrane</keyword>
<dbReference type="GO" id="GO:0005886">
    <property type="term" value="C:plasma membrane"/>
    <property type="evidence" value="ECO:0007669"/>
    <property type="project" value="UniProtKB-SubCell"/>
</dbReference>
<evidence type="ECO:0000313" key="8">
    <source>
        <dbReference type="EMBL" id="AYG94823.1"/>
    </source>
</evidence>
<evidence type="ECO:0000256" key="4">
    <source>
        <dbReference type="ARBA" id="ARBA00022692"/>
    </source>
</evidence>
<dbReference type="PIRSF" id="PIRSF019239">
    <property type="entry name" value="MrpE"/>
    <property type="match status" value="1"/>
</dbReference>
<evidence type="ECO:0000256" key="2">
    <source>
        <dbReference type="ARBA" id="ARBA00006228"/>
    </source>
</evidence>
<name>A0A494RIG0_9CAUL</name>
<sequence length="166" mass="18257">MIKAVLPHPFLSVALFGASLLLSASAAPPALALAALAALATPHIMRALDVEPVRVKKPLVILELALLVARDVVRSNWEVARIVLKRERAGDAKRVAGFVHIPLQMRNRHALGILAVIITSTPGTIWVEYEEASGVLLLHILNLRPEDDWAGVIKGRYERRLMEIFE</sequence>
<dbReference type="EMBL" id="CP032707">
    <property type="protein sequence ID" value="AYG94823.1"/>
    <property type="molecule type" value="Genomic_DNA"/>
</dbReference>
<evidence type="ECO:0000256" key="7">
    <source>
        <dbReference type="SAM" id="SignalP"/>
    </source>
</evidence>
<evidence type="ECO:0000256" key="5">
    <source>
        <dbReference type="ARBA" id="ARBA00022989"/>
    </source>
</evidence>
<feature type="chain" id="PRO_5019758042" evidence="7">
    <location>
        <begin position="27"/>
        <end position="166"/>
    </location>
</feature>
<feature type="signal peptide" evidence="7">
    <location>
        <begin position="1"/>
        <end position="26"/>
    </location>
</feature>